<evidence type="ECO:0000313" key="3">
    <source>
        <dbReference type="Proteomes" id="UP000603457"/>
    </source>
</evidence>
<protein>
    <submittedName>
        <fullName evidence="2">Uncharacterized protein</fullName>
    </submittedName>
</protein>
<comment type="caution">
    <text evidence="2">The sequence shown here is derived from an EMBL/GenBank/DDBJ whole genome shotgun (WGS) entry which is preliminary data.</text>
</comment>
<evidence type="ECO:0000313" key="2">
    <source>
        <dbReference type="EMBL" id="MBD2598604.1"/>
    </source>
</evidence>
<keyword evidence="3" id="KW-1185">Reference proteome</keyword>
<dbReference type="Proteomes" id="UP000603457">
    <property type="component" value="Unassembled WGS sequence"/>
</dbReference>
<name>A0ABR8G5Z4_9NOSO</name>
<organism evidence="2 3">
    <name type="scientific">Nostoc spongiaeforme FACHB-130</name>
    <dbReference type="NCBI Taxonomy" id="1357510"/>
    <lineage>
        <taxon>Bacteria</taxon>
        <taxon>Bacillati</taxon>
        <taxon>Cyanobacteriota</taxon>
        <taxon>Cyanophyceae</taxon>
        <taxon>Nostocales</taxon>
        <taxon>Nostocaceae</taxon>
        <taxon>Nostoc</taxon>
    </lineage>
</organism>
<sequence>MPQTEGKELVESQPNQLVARVEHLENLVTALLKKLEDGQFPLTTQGITKSQPPQAKEEEKDWQSVPSEELRKMKARPAVEEKLKRVFQAIANYNDNVASSNDERWYIGNVTLRELSGANGQVIADWINRHQTLVSDHNNKYSLGQYHNKRHKGKLINDVISW</sequence>
<evidence type="ECO:0000256" key="1">
    <source>
        <dbReference type="SAM" id="MobiDB-lite"/>
    </source>
</evidence>
<feature type="compositionally biased region" description="Polar residues" evidence="1">
    <location>
        <begin position="43"/>
        <end position="53"/>
    </location>
</feature>
<dbReference type="EMBL" id="JACJTB010000085">
    <property type="protein sequence ID" value="MBD2598604.1"/>
    <property type="molecule type" value="Genomic_DNA"/>
</dbReference>
<feature type="region of interest" description="Disordered" evidence="1">
    <location>
        <begin position="43"/>
        <end position="68"/>
    </location>
</feature>
<gene>
    <name evidence="2" type="ORF">H6G74_30545</name>
</gene>
<feature type="compositionally biased region" description="Basic and acidic residues" evidence="1">
    <location>
        <begin position="55"/>
        <end position="68"/>
    </location>
</feature>
<proteinExistence type="predicted"/>
<reference evidence="2 3" key="1">
    <citation type="journal article" date="2020" name="ISME J.">
        <title>Comparative genomics reveals insights into cyanobacterial evolution and habitat adaptation.</title>
        <authorList>
            <person name="Chen M.Y."/>
            <person name="Teng W.K."/>
            <person name="Zhao L."/>
            <person name="Hu C.X."/>
            <person name="Zhou Y.K."/>
            <person name="Han B.P."/>
            <person name="Song L.R."/>
            <person name="Shu W.S."/>
        </authorList>
    </citation>
    <scope>NUCLEOTIDE SEQUENCE [LARGE SCALE GENOMIC DNA]</scope>
    <source>
        <strain evidence="2 3">FACHB-130</strain>
    </source>
</reference>
<accession>A0ABR8G5Z4</accession>